<dbReference type="EMBL" id="BGPR01005146">
    <property type="protein sequence ID" value="GBN07289.1"/>
    <property type="molecule type" value="Genomic_DNA"/>
</dbReference>
<dbReference type="PANTHER" id="PTHR33064">
    <property type="entry name" value="POL PROTEIN"/>
    <property type="match status" value="1"/>
</dbReference>
<keyword evidence="3" id="KW-1185">Reference proteome</keyword>
<dbReference type="InterPro" id="IPR043502">
    <property type="entry name" value="DNA/RNA_pol_sf"/>
</dbReference>
<organism evidence="2 3">
    <name type="scientific">Araneus ventricosus</name>
    <name type="common">Orbweaver spider</name>
    <name type="synonym">Epeira ventricosa</name>
    <dbReference type="NCBI Taxonomy" id="182803"/>
    <lineage>
        <taxon>Eukaryota</taxon>
        <taxon>Metazoa</taxon>
        <taxon>Ecdysozoa</taxon>
        <taxon>Arthropoda</taxon>
        <taxon>Chelicerata</taxon>
        <taxon>Arachnida</taxon>
        <taxon>Araneae</taxon>
        <taxon>Araneomorphae</taxon>
        <taxon>Entelegynae</taxon>
        <taxon>Araneoidea</taxon>
        <taxon>Araneidae</taxon>
        <taxon>Araneus</taxon>
    </lineage>
</organism>
<protein>
    <recommendedName>
        <fullName evidence="1">Reverse transcriptase/retrotransposon-derived protein RNase H-like domain-containing protein</fullName>
    </recommendedName>
</protein>
<dbReference type="Gene3D" id="3.30.70.270">
    <property type="match status" value="1"/>
</dbReference>
<dbReference type="InterPro" id="IPR041577">
    <property type="entry name" value="RT_RNaseH_2"/>
</dbReference>
<name>A0A4Y2KYQ9_ARAVE</name>
<dbReference type="PANTHER" id="PTHR33064:SF37">
    <property type="entry name" value="RIBONUCLEASE H"/>
    <property type="match status" value="1"/>
</dbReference>
<dbReference type="Pfam" id="PF17919">
    <property type="entry name" value="RT_RNaseH_2"/>
    <property type="match status" value="1"/>
</dbReference>
<comment type="caution">
    <text evidence="2">The sequence shown here is derived from an EMBL/GenBank/DDBJ whole genome shotgun (WGS) entry which is preliminary data.</text>
</comment>
<dbReference type="Proteomes" id="UP000499080">
    <property type="component" value="Unassembled WGS sequence"/>
</dbReference>
<dbReference type="InterPro" id="IPR043128">
    <property type="entry name" value="Rev_trsase/Diguanyl_cyclase"/>
</dbReference>
<evidence type="ECO:0000313" key="2">
    <source>
        <dbReference type="EMBL" id="GBN07289.1"/>
    </source>
</evidence>
<feature type="domain" description="Reverse transcriptase/retrotransposon-derived protein RNase H-like" evidence="1">
    <location>
        <begin position="46"/>
        <end position="125"/>
    </location>
</feature>
<evidence type="ECO:0000259" key="1">
    <source>
        <dbReference type="Pfam" id="PF17919"/>
    </source>
</evidence>
<dbReference type="GO" id="GO:0071897">
    <property type="term" value="P:DNA biosynthetic process"/>
    <property type="evidence" value="ECO:0007669"/>
    <property type="project" value="UniProtKB-ARBA"/>
</dbReference>
<dbReference type="AlphaFoldDB" id="A0A4Y2KYQ9"/>
<accession>A0A4Y2KYQ9</accession>
<dbReference type="SUPFAM" id="SSF56672">
    <property type="entry name" value="DNA/RNA polymerases"/>
    <property type="match status" value="1"/>
</dbReference>
<sequence>MKLEASLAFPISSKKHIRNYAAIAKPLTCILKGLEKRTSNTPIALSEDQQRTFETMKSAITTAPALFYFLQGLTIFVETDASFSGLGACLSKDQDGKRHVIEYASRTLKDAETRYHRNELESTAVH</sequence>
<dbReference type="InterPro" id="IPR051320">
    <property type="entry name" value="Viral_Replic_Matur_Polypro"/>
</dbReference>
<dbReference type="OrthoDB" id="7305312at2759"/>
<evidence type="ECO:0000313" key="3">
    <source>
        <dbReference type="Proteomes" id="UP000499080"/>
    </source>
</evidence>
<reference evidence="2 3" key="1">
    <citation type="journal article" date="2019" name="Sci. Rep.">
        <title>Orb-weaving spider Araneus ventricosus genome elucidates the spidroin gene catalogue.</title>
        <authorList>
            <person name="Kono N."/>
            <person name="Nakamura H."/>
            <person name="Ohtoshi R."/>
            <person name="Moran D.A.P."/>
            <person name="Shinohara A."/>
            <person name="Yoshida Y."/>
            <person name="Fujiwara M."/>
            <person name="Mori M."/>
            <person name="Tomita M."/>
            <person name="Arakawa K."/>
        </authorList>
    </citation>
    <scope>NUCLEOTIDE SEQUENCE [LARGE SCALE GENOMIC DNA]</scope>
</reference>
<gene>
    <name evidence="2" type="ORF">AVEN_58121_1</name>
</gene>
<proteinExistence type="predicted"/>